<dbReference type="EMBL" id="CM000607">
    <property type="protein sequence ID" value="EEC50188.1"/>
    <property type="molecule type" value="Genomic_DNA"/>
</dbReference>
<dbReference type="InterPro" id="IPR027417">
    <property type="entry name" value="P-loop_NTPase"/>
</dbReference>
<keyword evidence="1 3" id="KW-0547">Nucleotide-binding</keyword>
<evidence type="ECO:0000256" key="2">
    <source>
        <dbReference type="ARBA" id="ARBA00022840"/>
    </source>
</evidence>
<organism evidence="6 7">
    <name type="scientific">Phaeodactylum tricornutum (strain CCAP 1055/1)</name>
    <dbReference type="NCBI Taxonomy" id="556484"/>
    <lineage>
        <taxon>Eukaryota</taxon>
        <taxon>Sar</taxon>
        <taxon>Stramenopiles</taxon>
        <taxon>Ochrophyta</taxon>
        <taxon>Bacillariophyta</taxon>
        <taxon>Bacillariophyceae</taxon>
        <taxon>Bacillariophycidae</taxon>
        <taxon>Naviculales</taxon>
        <taxon>Phaeodactylaceae</taxon>
        <taxon>Phaeodactylum</taxon>
    </lineage>
</organism>
<evidence type="ECO:0000256" key="3">
    <source>
        <dbReference type="PROSITE-ProRule" id="PRU00283"/>
    </source>
</evidence>
<keyword evidence="2 3" id="KW-0067">ATP-binding</keyword>
<dbReference type="GO" id="GO:0005524">
    <property type="term" value="F:ATP binding"/>
    <property type="evidence" value="ECO:0007669"/>
    <property type="project" value="UniProtKB-UniRule"/>
</dbReference>
<dbReference type="FunFam" id="3.40.850.10:FF:000113">
    <property type="entry name" value="Kinesin-like protein"/>
    <property type="match status" value="1"/>
</dbReference>
<keyword evidence="7" id="KW-1185">Reference proteome</keyword>
<dbReference type="InterPro" id="IPR036961">
    <property type="entry name" value="Kinesin_motor_dom_sf"/>
</dbReference>
<dbReference type="InterPro" id="IPR027640">
    <property type="entry name" value="Kinesin-like_fam"/>
</dbReference>
<dbReference type="GO" id="GO:0007018">
    <property type="term" value="P:microtubule-based movement"/>
    <property type="evidence" value="ECO:0007669"/>
    <property type="project" value="InterPro"/>
</dbReference>
<keyword evidence="3 4" id="KW-0505">Motor protein</keyword>
<dbReference type="GeneID" id="7197664"/>
<dbReference type="GO" id="GO:0008017">
    <property type="term" value="F:microtubule binding"/>
    <property type="evidence" value="ECO:0007669"/>
    <property type="project" value="InterPro"/>
</dbReference>
<dbReference type="PANTHER" id="PTHR47972">
    <property type="entry name" value="KINESIN-LIKE PROTEIN KLP-3"/>
    <property type="match status" value="1"/>
</dbReference>
<reference evidence="6 7" key="1">
    <citation type="journal article" date="2008" name="Nature">
        <title>The Phaeodactylum genome reveals the evolutionary history of diatom genomes.</title>
        <authorList>
            <person name="Bowler C."/>
            <person name="Allen A.E."/>
            <person name="Badger J.H."/>
            <person name="Grimwood J."/>
            <person name="Jabbari K."/>
            <person name="Kuo A."/>
            <person name="Maheswari U."/>
            <person name="Martens C."/>
            <person name="Maumus F."/>
            <person name="Otillar R.P."/>
            <person name="Rayko E."/>
            <person name="Salamov A."/>
            <person name="Vandepoele K."/>
            <person name="Beszteri B."/>
            <person name="Gruber A."/>
            <person name="Heijde M."/>
            <person name="Katinka M."/>
            <person name="Mock T."/>
            <person name="Valentin K."/>
            <person name="Verret F."/>
            <person name="Berges J.A."/>
            <person name="Brownlee C."/>
            <person name="Cadoret J.P."/>
            <person name="Chiovitti A."/>
            <person name="Choi C.J."/>
            <person name="Coesel S."/>
            <person name="De Martino A."/>
            <person name="Detter J.C."/>
            <person name="Durkin C."/>
            <person name="Falciatore A."/>
            <person name="Fournet J."/>
            <person name="Haruta M."/>
            <person name="Huysman M.J."/>
            <person name="Jenkins B.D."/>
            <person name="Jiroutova K."/>
            <person name="Jorgensen R.E."/>
            <person name="Joubert Y."/>
            <person name="Kaplan A."/>
            <person name="Kroger N."/>
            <person name="Kroth P.G."/>
            <person name="La Roche J."/>
            <person name="Lindquist E."/>
            <person name="Lommer M."/>
            <person name="Martin-Jezequel V."/>
            <person name="Lopez P.J."/>
            <person name="Lucas S."/>
            <person name="Mangogna M."/>
            <person name="McGinnis K."/>
            <person name="Medlin L.K."/>
            <person name="Montsant A."/>
            <person name="Oudot-Le Secq M.P."/>
            <person name="Napoli C."/>
            <person name="Obornik M."/>
            <person name="Parker M.S."/>
            <person name="Petit J.L."/>
            <person name="Porcel B.M."/>
            <person name="Poulsen N."/>
            <person name="Robison M."/>
            <person name="Rychlewski L."/>
            <person name="Rynearson T.A."/>
            <person name="Schmutz J."/>
            <person name="Shapiro H."/>
            <person name="Siaut M."/>
            <person name="Stanley M."/>
            <person name="Sussman M.R."/>
            <person name="Taylor A.R."/>
            <person name="Vardi A."/>
            <person name="von Dassow P."/>
            <person name="Vyverman W."/>
            <person name="Willis A."/>
            <person name="Wyrwicz L.S."/>
            <person name="Rokhsar D.S."/>
            <person name="Weissenbach J."/>
            <person name="Armbrust E.V."/>
            <person name="Green B.R."/>
            <person name="Van de Peer Y."/>
            <person name="Grigoriev I.V."/>
        </authorList>
    </citation>
    <scope>NUCLEOTIDE SEQUENCE [LARGE SCALE GENOMIC DNA]</scope>
    <source>
        <strain evidence="6 7">CCAP 1055/1</strain>
    </source>
</reference>
<name>B7FU15_PHATC</name>
<accession>B7FU15</accession>
<evidence type="ECO:0000313" key="6">
    <source>
        <dbReference type="EMBL" id="EEC50188.1"/>
    </source>
</evidence>
<reference evidence="7" key="2">
    <citation type="submission" date="2008-08" db="EMBL/GenBank/DDBJ databases">
        <authorList>
            <consortium name="Diatom Consortium"/>
            <person name="Grigoriev I."/>
            <person name="Grimwood J."/>
            <person name="Kuo A."/>
            <person name="Otillar R.P."/>
            <person name="Salamov A."/>
            <person name="Detter J.C."/>
            <person name="Lindquist E."/>
            <person name="Shapiro H."/>
            <person name="Lucas S."/>
            <person name="Glavina del Rio T."/>
            <person name="Pitluck S."/>
            <person name="Rokhsar D."/>
            <person name="Bowler C."/>
        </authorList>
    </citation>
    <scope>GENOME REANNOTATION</scope>
    <source>
        <strain evidence="7">CCAP 1055/1</strain>
    </source>
</reference>
<dbReference type="KEGG" id="pti:PHATRDRAFT_779"/>
<evidence type="ECO:0000313" key="7">
    <source>
        <dbReference type="Proteomes" id="UP000000759"/>
    </source>
</evidence>
<dbReference type="Proteomes" id="UP000000759">
    <property type="component" value="Chromosome 4"/>
</dbReference>
<evidence type="ECO:0000259" key="5">
    <source>
        <dbReference type="PROSITE" id="PS50067"/>
    </source>
</evidence>
<dbReference type="InParanoid" id="B7FU15"/>
<dbReference type="GO" id="GO:0005874">
    <property type="term" value="C:microtubule"/>
    <property type="evidence" value="ECO:0007669"/>
    <property type="project" value="UniProtKB-KW"/>
</dbReference>
<comment type="similarity">
    <text evidence="3 4">Belongs to the TRAFAC class myosin-kinesin ATPase superfamily. Kinesin family.</text>
</comment>
<dbReference type="Gene3D" id="3.40.850.10">
    <property type="entry name" value="Kinesin motor domain"/>
    <property type="match status" value="1"/>
</dbReference>
<dbReference type="HOGENOM" id="CLU_255688_0_0_1"/>
<keyword evidence="4" id="KW-0493">Microtubule</keyword>
<dbReference type="PROSITE" id="PS00411">
    <property type="entry name" value="KINESIN_MOTOR_1"/>
    <property type="match status" value="1"/>
</dbReference>
<dbReference type="PRINTS" id="PR00380">
    <property type="entry name" value="KINESINHEAVY"/>
</dbReference>
<dbReference type="RefSeq" id="XP_002178523.1">
    <property type="nucleotide sequence ID" value="XM_002178487.1"/>
</dbReference>
<evidence type="ECO:0000256" key="1">
    <source>
        <dbReference type="ARBA" id="ARBA00022741"/>
    </source>
</evidence>
<dbReference type="PROSITE" id="PS50067">
    <property type="entry name" value="KINESIN_MOTOR_2"/>
    <property type="match status" value="1"/>
</dbReference>
<feature type="domain" description="Kinesin motor" evidence="5">
    <location>
        <begin position="7"/>
        <end position="344"/>
    </location>
</feature>
<dbReference type="InterPro" id="IPR001752">
    <property type="entry name" value="Kinesin_motor_dom"/>
</dbReference>
<feature type="binding site" evidence="3">
    <location>
        <begin position="89"/>
        <end position="96"/>
    </location>
    <ligand>
        <name>ATP</name>
        <dbReference type="ChEBI" id="CHEBI:30616"/>
    </ligand>
</feature>
<dbReference type="PaxDb" id="2850-Phatr779"/>
<protein>
    <recommendedName>
        <fullName evidence="4">Kinesin-like protein</fullName>
    </recommendedName>
</protein>
<gene>
    <name evidence="6" type="primary">Pt-KIF5</name>
    <name evidence="6" type="ORF">PHATRDRAFT_779</name>
</gene>
<feature type="non-terminal residue" evidence="6">
    <location>
        <position position="359"/>
    </location>
</feature>
<dbReference type="InterPro" id="IPR019821">
    <property type="entry name" value="Kinesin_motor_CS"/>
</dbReference>
<dbReference type="eggNOG" id="KOG0239">
    <property type="taxonomic scope" value="Eukaryota"/>
</dbReference>
<dbReference type="AlphaFoldDB" id="B7FU15"/>
<dbReference type="PANTHER" id="PTHR47972:SF28">
    <property type="entry name" value="KINESIN-LIKE PROTEIN KLP-3"/>
    <property type="match status" value="1"/>
</dbReference>
<dbReference type="SMART" id="SM00129">
    <property type="entry name" value="KISc"/>
    <property type="match status" value="1"/>
</dbReference>
<dbReference type="STRING" id="556484.B7FU15"/>
<evidence type="ECO:0000256" key="4">
    <source>
        <dbReference type="RuleBase" id="RU000394"/>
    </source>
</evidence>
<proteinExistence type="inferred from homology"/>
<dbReference type="Pfam" id="PF00225">
    <property type="entry name" value="Kinesin"/>
    <property type="match status" value="1"/>
</dbReference>
<dbReference type="GO" id="GO:0003777">
    <property type="term" value="F:microtubule motor activity"/>
    <property type="evidence" value="ECO:0007669"/>
    <property type="project" value="InterPro"/>
</dbReference>
<dbReference type="SUPFAM" id="SSF52540">
    <property type="entry name" value="P-loop containing nucleoside triphosphate hydrolases"/>
    <property type="match status" value="1"/>
</dbReference>
<sequence>MLHLQGNIQVYCRVRPMTITELQKGHKSTVESLSETEVGCYDGRTNKWKSFAFDRVWGPDQSQQSVFQDVEPLALSVVDGFNACIFAYGQTGSGKTFTMEGTEENSQYGISYRTIQKIFHLLQLRAQQQRAAEMFLGMLEIYNDEVYDLLGTQGASMKEKQEGAMKAGGKASLDIRRNKDGRIEVPNLTRESVQSIQEVMELLKRGNSNRATASTDMNEHSSRSHMVLSVDVYSGLEDSQKNKGTLYLVDLAGSERVRKSNVQGDQLKEAGYINKSLSALGNVMEALDRKASHVPYRDSKLTYLLQDSLGGNSRTMMVVAICPTDSSYDESVHALQFATRVRRIQIGAAQRNVTSKNLE</sequence>
<dbReference type="OrthoDB" id="3176171at2759"/>